<feature type="binding site" evidence="5">
    <location>
        <position position="298"/>
    </location>
    <ligand>
        <name>Mg(2+)</name>
        <dbReference type="ChEBI" id="CHEBI:18420"/>
    </ligand>
</feature>
<accession>A0A9W6GA89</accession>
<feature type="site" description="Increases basicity of active site His" evidence="6">
    <location>
        <position position="321"/>
    </location>
</feature>
<evidence type="ECO:0000256" key="5">
    <source>
        <dbReference type="PIRSR" id="PIRSR633978-3"/>
    </source>
</evidence>
<evidence type="ECO:0000256" key="2">
    <source>
        <dbReference type="ARBA" id="ARBA00022842"/>
    </source>
</evidence>
<keyword evidence="1 5" id="KW-0479">Metal-binding</keyword>
<comment type="cofactor">
    <cofactor evidence="5">
        <name>Mg(2+)</name>
        <dbReference type="ChEBI" id="CHEBI:18420"/>
    </cofactor>
    <text evidence="5">Binds 1 Mg(2+) ion per subunit.</text>
</comment>
<feature type="active site" description="Proton acceptor" evidence="3">
    <location>
        <position position="217"/>
    </location>
</feature>
<dbReference type="Pfam" id="PF02746">
    <property type="entry name" value="MR_MLE_N"/>
    <property type="match status" value="1"/>
</dbReference>
<evidence type="ECO:0000313" key="10">
    <source>
        <dbReference type="Proteomes" id="UP001144313"/>
    </source>
</evidence>
<organism evidence="9 10">
    <name type="scientific">Glycomyces algeriensis</name>
    <dbReference type="NCBI Taxonomy" id="256037"/>
    <lineage>
        <taxon>Bacteria</taxon>
        <taxon>Bacillati</taxon>
        <taxon>Actinomycetota</taxon>
        <taxon>Actinomycetes</taxon>
        <taxon>Glycomycetales</taxon>
        <taxon>Glycomycetaceae</taxon>
        <taxon>Glycomyces</taxon>
    </lineage>
</organism>
<dbReference type="Gene3D" id="3.20.20.120">
    <property type="entry name" value="Enolase-like C-terminal domain"/>
    <property type="match status" value="1"/>
</dbReference>
<evidence type="ECO:0000259" key="8">
    <source>
        <dbReference type="SMART" id="SM00922"/>
    </source>
</evidence>
<dbReference type="InterPro" id="IPR029017">
    <property type="entry name" value="Enolase-like_N"/>
</dbReference>
<feature type="binding site" evidence="4">
    <location>
        <position position="248"/>
    </location>
    <ligand>
        <name>substrate</name>
    </ligand>
</feature>
<evidence type="ECO:0000256" key="7">
    <source>
        <dbReference type="SAM" id="MobiDB-lite"/>
    </source>
</evidence>
<dbReference type="EMBL" id="BSDT01000001">
    <property type="protein sequence ID" value="GLI43225.1"/>
    <property type="molecule type" value="Genomic_DNA"/>
</dbReference>
<comment type="caution">
    <text evidence="9">The sequence shown here is derived from an EMBL/GenBank/DDBJ whole genome shotgun (WGS) entry which is preliminary data.</text>
</comment>
<sequence>MGLSRTGKRAAMSSESTFIERTSATETSAVNERHFSALQRGEASVDRIASVRISHAILPLKTSISDAKVLTGRQKPMTEIAFLFAEIRTESGLEGVGYGYSKRAGGKGQYAHAREIAPDLIGEDPNDIQRIWTKLVWSGASVGRSGLSTQAIAAFDIALWDLKAKRAGLPLAKLLGAHRDSVACYNTSGGFLSSSIEEVLENTDAAIANGIGGIKIKVGQPDTRIDLRRVAAVREHLGEDFPLMVDANQQWNRSTAIRMGRNLEPFELTWIEEPLDAYDAEGHADLARELATPIATGEMLTSAAEHAELIRHRSVDFIQPDAPRVGGITPFLKIMALGEHARVRMAPHFAMEIHLHLAAAYEHDPWVEHFEWLEPLFNERLETVGGRMIVPARPGLGFSLSEQARAWTQATERFGSAQFEGAA</sequence>
<dbReference type="PANTHER" id="PTHR13794">
    <property type="entry name" value="ENOLASE SUPERFAMILY, MANDELATE RACEMASE"/>
    <property type="match status" value="1"/>
</dbReference>
<dbReference type="InterPro" id="IPR033978">
    <property type="entry name" value="L-talarate_dehydratase"/>
</dbReference>
<dbReference type="InterPro" id="IPR036849">
    <property type="entry name" value="Enolase-like_C_sf"/>
</dbReference>
<evidence type="ECO:0000256" key="3">
    <source>
        <dbReference type="PIRSR" id="PIRSR633978-1"/>
    </source>
</evidence>
<dbReference type="PANTHER" id="PTHR13794:SF58">
    <property type="entry name" value="MITOCHONDRIAL ENOLASE SUPERFAMILY MEMBER 1"/>
    <property type="match status" value="1"/>
</dbReference>
<dbReference type="InterPro" id="IPR013341">
    <property type="entry name" value="Mandelate_racemase_N_dom"/>
</dbReference>
<feature type="domain" description="Mandelate racemase/muconate lactonizing enzyme C-terminal" evidence="8">
    <location>
        <begin position="196"/>
        <end position="293"/>
    </location>
</feature>
<feature type="compositionally biased region" description="Polar residues" evidence="7">
    <location>
        <begin position="13"/>
        <end position="25"/>
    </location>
</feature>
<dbReference type="GO" id="GO:0000287">
    <property type="term" value="F:magnesium ion binding"/>
    <property type="evidence" value="ECO:0007669"/>
    <property type="project" value="TreeGrafter"/>
</dbReference>
<dbReference type="SMART" id="SM00922">
    <property type="entry name" value="MR_MLE"/>
    <property type="match status" value="1"/>
</dbReference>
<dbReference type="PROSITE" id="PS00909">
    <property type="entry name" value="MR_MLE_2"/>
    <property type="match status" value="1"/>
</dbReference>
<dbReference type="NCBIfam" id="NF047820">
    <property type="entry name" value="TalGalacDh"/>
    <property type="match status" value="1"/>
</dbReference>
<name>A0A9W6GA89_9ACTN</name>
<evidence type="ECO:0000256" key="6">
    <source>
        <dbReference type="PIRSR" id="PIRSR633978-4"/>
    </source>
</evidence>
<feature type="active site" description="Proton donor/acceptor" evidence="3">
    <location>
        <position position="348"/>
    </location>
</feature>
<dbReference type="InterPro" id="IPR029065">
    <property type="entry name" value="Enolase_C-like"/>
</dbReference>
<dbReference type="CDD" id="cd03316">
    <property type="entry name" value="MR_like"/>
    <property type="match status" value="1"/>
</dbReference>
<keyword evidence="2 5" id="KW-0460">Magnesium</keyword>
<dbReference type="SUPFAM" id="SSF54826">
    <property type="entry name" value="Enolase N-terminal domain-like"/>
    <property type="match status" value="1"/>
</dbReference>
<dbReference type="InterPro" id="IPR013342">
    <property type="entry name" value="Mandelate_racemase_C"/>
</dbReference>
<feature type="binding site" evidence="4">
    <location>
        <position position="215"/>
    </location>
    <ligand>
        <name>substrate</name>
    </ligand>
</feature>
<dbReference type="SUPFAM" id="SSF51604">
    <property type="entry name" value="Enolase C-terminal domain-like"/>
    <property type="match status" value="1"/>
</dbReference>
<feature type="region of interest" description="Disordered" evidence="7">
    <location>
        <begin position="1"/>
        <end position="25"/>
    </location>
</feature>
<reference evidence="9" key="1">
    <citation type="submission" date="2022-12" db="EMBL/GenBank/DDBJ databases">
        <title>Reference genome sequencing for broad-spectrum identification of bacterial and archaeal isolates by mass spectrometry.</title>
        <authorList>
            <person name="Sekiguchi Y."/>
            <person name="Tourlousse D.M."/>
        </authorList>
    </citation>
    <scope>NUCLEOTIDE SEQUENCE</scope>
    <source>
        <strain evidence="9">LLR39Z86</strain>
    </source>
</reference>
<feature type="binding site" evidence="4">
    <location>
        <begin position="66"/>
        <end position="68"/>
    </location>
    <ligand>
        <name>substrate</name>
    </ligand>
</feature>
<dbReference type="Gene3D" id="3.30.390.10">
    <property type="entry name" value="Enolase-like, N-terminal domain"/>
    <property type="match status" value="1"/>
</dbReference>
<dbReference type="SFLD" id="SFLDF00134">
    <property type="entry name" value="L-talarate/galactarate_dehydra"/>
    <property type="match status" value="1"/>
</dbReference>
<dbReference type="AlphaFoldDB" id="A0A9W6GA89"/>
<keyword evidence="10" id="KW-1185">Reference proteome</keyword>
<dbReference type="InterPro" id="IPR046945">
    <property type="entry name" value="RHMD-like"/>
</dbReference>
<dbReference type="Pfam" id="PF13378">
    <property type="entry name" value="MR_MLE_C"/>
    <property type="match status" value="1"/>
</dbReference>
<dbReference type="Proteomes" id="UP001144313">
    <property type="component" value="Unassembled WGS sequence"/>
</dbReference>
<proteinExistence type="predicted"/>
<evidence type="ECO:0000313" key="9">
    <source>
        <dbReference type="EMBL" id="GLI43225.1"/>
    </source>
</evidence>
<feature type="binding site" evidence="5">
    <location>
        <position position="272"/>
    </location>
    <ligand>
        <name>Mg(2+)</name>
        <dbReference type="ChEBI" id="CHEBI:18420"/>
    </ligand>
</feature>
<dbReference type="GO" id="GO:0009063">
    <property type="term" value="P:amino acid catabolic process"/>
    <property type="evidence" value="ECO:0007669"/>
    <property type="project" value="InterPro"/>
</dbReference>
<feature type="binding site" evidence="5">
    <location>
        <position position="246"/>
    </location>
    <ligand>
        <name>Mg(2+)</name>
        <dbReference type="ChEBI" id="CHEBI:18420"/>
    </ligand>
</feature>
<dbReference type="SFLD" id="SFLDG00179">
    <property type="entry name" value="mandelate_racemase"/>
    <property type="match status" value="1"/>
</dbReference>
<dbReference type="GO" id="GO:0008867">
    <property type="term" value="F:galactarate dehydratase activity"/>
    <property type="evidence" value="ECO:0007669"/>
    <property type="project" value="InterPro"/>
</dbReference>
<feature type="binding site" evidence="4">
    <location>
        <position position="368"/>
    </location>
    <ligand>
        <name>substrate</name>
    </ligand>
</feature>
<dbReference type="GO" id="GO:1990594">
    <property type="term" value="F:L-altrarate dehydratase activity"/>
    <property type="evidence" value="ECO:0007669"/>
    <property type="project" value="InterPro"/>
</dbReference>
<dbReference type="SFLD" id="SFLDS00001">
    <property type="entry name" value="Enolase"/>
    <property type="match status" value="1"/>
</dbReference>
<feature type="binding site" evidence="4">
    <location>
        <begin position="102"/>
        <end position="103"/>
    </location>
    <ligand>
        <name>substrate</name>
    </ligand>
</feature>
<protein>
    <submittedName>
        <fullName evidence="9">L-talarate/galactarate dehydratase</fullName>
    </submittedName>
</protein>
<dbReference type="GO" id="GO:0016052">
    <property type="term" value="P:carbohydrate catabolic process"/>
    <property type="evidence" value="ECO:0007669"/>
    <property type="project" value="TreeGrafter"/>
</dbReference>
<evidence type="ECO:0000256" key="4">
    <source>
        <dbReference type="PIRSR" id="PIRSR633978-2"/>
    </source>
</evidence>
<gene>
    <name evidence="9" type="ORF">GALLR39Z86_30750</name>
</gene>
<dbReference type="InterPro" id="IPR018110">
    <property type="entry name" value="Mandel_Rmase/mucon_lact_enz_CS"/>
</dbReference>
<evidence type="ECO:0000256" key="1">
    <source>
        <dbReference type="ARBA" id="ARBA00022723"/>
    </source>
</evidence>